<feature type="binding site" evidence="7">
    <location>
        <position position="151"/>
    </location>
    <ligand>
        <name>3-phosphoshikimate</name>
        <dbReference type="ChEBI" id="CHEBI:145989"/>
    </ligand>
</feature>
<evidence type="ECO:0000259" key="8">
    <source>
        <dbReference type="Pfam" id="PF00275"/>
    </source>
</evidence>
<evidence type="ECO:0000256" key="1">
    <source>
        <dbReference type="ARBA" id="ARBA00004811"/>
    </source>
</evidence>
<reference evidence="9 10" key="1">
    <citation type="submission" date="2016-10" db="EMBL/GenBank/DDBJ databases">
        <authorList>
            <person name="de Groot N.N."/>
        </authorList>
    </citation>
    <scope>NUCLEOTIDE SEQUENCE [LARGE SCALE GENOMIC DNA]</scope>
    <source>
        <strain evidence="9 10">DSM 6793</strain>
    </source>
</reference>
<dbReference type="EMBL" id="FOLE01000007">
    <property type="protein sequence ID" value="SFC60590.1"/>
    <property type="molecule type" value="Genomic_DNA"/>
</dbReference>
<evidence type="ECO:0000313" key="9">
    <source>
        <dbReference type="EMBL" id="SFC60590.1"/>
    </source>
</evidence>
<organism evidence="9 10">
    <name type="scientific">Flexibacter flexilis DSM 6793</name>
    <dbReference type="NCBI Taxonomy" id="927664"/>
    <lineage>
        <taxon>Bacteria</taxon>
        <taxon>Pseudomonadati</taxon>
        <taxon>Bacteroidota</taxon>
        <taxon>Cytophagia</taxon>
        <taxon>Cytophagales</taxon>
        <taxon>Flexibacteraceae</taxon>
        <taxon>Flexibacter</taxon>
    </lineage>
</organism>
<evidence type="ECO:0000256" key="2">
    <source>
        <dbReference type="ARBA" id="ARBA00009948"/>
    </source>
</evidence>
<feature type="binding site" evidence="7">
    <location>
        <position position="178"/>
    </location>
    <ligand>
        <name>3-phosphoshikimate</name>
        <dbReference type="ChEBI" id="CHEBI:145989"/>
    </ligand>
</feature>
<evidence type="ECO:0000256" key="6">
    <source>
        <dbReference type="ARBA" id="ARBA00044633"/>
    </source>
</evidence>
<dbReference type="RefSeq" id="WP_091513123.1">
    <property type="nucleotide sequence ID" value="NZ_FOLE01000007.1"/>
</dbReference>
<feature type="binding site" evidence="7">
    <location>
        <position position="373"/>
    </location>
    <ligand>
        <name>phosphoenolpyruvate</name>
        <dbReference type="ChEBI" id="CHEBI:58702"/>
    </ligand>
</feature>
<comment type="caution">
    <text evidence="7">Lacks conserved residue(s) required for the propagation of feature annotation.</text>
</comment>
<dbReference type="Gene3D" id="3.65.10.10">
    <property type="entry name" value="Enolpyruvate transferase domain"/>
    <property type="match status" value="4"/>
</dbReference>
<keyword evidence="10" id="KW-1185">Reference proteome</keyword>
<dbReference type="GO" id="GO:0003866">
    <property type="term" value="F:3-phosphoshikimate 1-carboxyvinyltransferase activity"/>
    <property type="evidence" value="ECO:0007669"/>
    <property type="project" value="UniProtKB-UniRule"/>
</dbReference>
<feature type="binding site" evidence="7">
    <location>
        <position position="152"/>
    </location>
    <ligand>
        <name>3-phosphoshikimate</name>
        <dbReference type="ChEBI" id="CHEBI:145989"/>
    </ligand>
</feature>
<dbReference type="InterPro" id="IPR023193">
    <property type="entry name" value="EPSP_synthase_CS"/>
</dbReference>
<dbReference type="STRING" id="927664.SAMN05421780_10779"/>
<dbReference type="OrthoDB" id="9809920at2"/>
<feature type="binding site" evidence="7">
    <location>
        <position position="297"/>
    </location>
    <ligand>
        <name>3-phosphoshikimate</name>
        <dbReference type="ChEBI" id="CHEBI:145989"/>
    </ligand>
</feature>
<name>A0A1I1KT16_9BACT</name>
<evidence type="ECO:0000256" key="7">
    <source>
        <dbReference type="HAMAP-Rule" id="MF_00210"/>
    </source>
</evidence>
<feature type="binding site" evidence="7">
    <location>
        <position position="103"/>
    </location>
    <ligand>
        <name>phosphoenolpyruvate</name>
        <dbReference type="ChEBI" id="CHEBI:58702"/>
    </ligand>
</feature>
<comment type="subunit">
    <text evidence="7">Monomer.</text>
</comment>
<dbReference type="PANTHER" id="PTHR21090:SF5">
    <property type="entry name" value="PENTAFUNCTIONAL AROM POLYPEPTIDE"/>
    <property type="match status" value="1"/>
</dbReference>
<dbReference type="SUPFAM" id="SSF55205">
    <property type="entry name" value="EPT/RTPC-like"/>
    <property type="match status" value="1"/>
</dbReference>
<comment type="function">
    <text evidence="7">Catalyzes the transfer of the enolpyruvyl moiety of phosphoenolpyruvate (PEP) to the 5-hydroxyl of shikimate-3-phosphate (S3P) to produce enolpyruvyl shikimate-3-phosphate and inorganic phosphate.</text>
</comment>
<comment type="catalytic activity">
    <reaction evidence="6">
        <text>3-phosphoshikimate + phosphoenolpyruvate = 5-O-(1-carboxyvinyl)-3-phosphoshikimate + phosphate</text>
        <dbReference type="Rhea" id="RHEA:21256"/>
        <dbReference type="ChEBI" id="CHEBI:43474"/>
        <dbReference type="ChEBI" id="CHEBI:57701"/>
        <dbReference type="ChEBI" id="CHEBI:58702"/>
        <dbReference type="ChEBI" id="CHEBI:145989"/>
        <dbReference type="EC" id="2.5.1.19"/>
    </reaction>
    <physiologicalReaction direction="left-to-right" evidence="6">
        <dbReference type="Rhea" id="RHEA:21257"/>
    </physiologicalReaction>
</comment>
<gene>
    <name evidence="7" type="primary">aroA</name>
    <name evidence="9" type="ORF">SAMN05421780_10779</name>
</gene>
<feature type="binding site" evidence="7">
    <location>
        <position position="397"/>
    </location>
    <ligand>
        <name>phosphoenolpyruvate</name>
        <dbReference type="ChEBI" id="CHEBI:58702"/>
    </ligand>
</feature>
<keyword evidence="3 7" id="KW-0028">Amino-acid biosynthesis</keyword>
<evidence type="ECO:0000256" key="3">
    <source>
        <dbReference type="ARBA" id="ARBA00022605"/>
    </source>
</evidence>
<feature type="binding site" evidence="7">
    <location>
        <position position="26"/>
    </location>
    <ligand>
        <name>3-phosphoshikimate</name>
        <dbReference type="ChEBI" id="CHEBI:145989"/>
    </ligand>
</feature>
<protein>
    <recommendedName>
        <fullName evidence="7">3-phosphoshikimate 1-carboxyvinyltransferase</fullName>
        <ecNumber evidence="7">2.5.1.19</ecNumber>
    </recommendedName>
    <alternativeName>
        <fullName evidence="7">5-enolpyruvylshikimate-3-phosphate synthase</fullName>
        <shortName evidence="7">EPSP synthase</shortName>
        <shortName evidence="7">EPSPS</shortName>
    </alternativeName>
</protein>
<comment type="subcellular location">
    <subcellularLocation>
        <location evidence="7">Cytoplasm</location>
    </subcellularLocation>
</comment>
<feature type="binding site" evidence="7">
    <location>
        <position position="75"/>
    </location>
    <ligand>
        <name>phosphoenolpyruvate</name>
        <dbReference type="ChEBI" id="CHEBI:58702"/>
    </ligand>
</feature>
<feature type="binding site" evidence="7">
    <location>
        <position position="328"/>
    </location>
    <ligand>
        <name>phosphoenolpyruvate</name>
        <dbReference type="ChEBI" id="CHEBI:58702"/>
    </ligand>
</feature>
<keyword evidence="5 7" id="KW-0057">Aromatic amino acid biosynthesis</keyword>
<dbReference type="EC" id="2.5.1.19" evidence="7"/>
<feature type="domain" description="Enolpyruvate transferase" evidence="8">
    <location>
        <begin position="68"/>
        <end position="406"/>
    </location>
</feature>
<feature type="domain" description="Enolpyruvate transferase" evidence="8">
    <location>
        <begin position="14"/>
        <end position="61"/>
    </location>
</feature>
<dbReference type="InterPro" id="IPR036968">
    <property type="entry name" value="Enolpyruvate_Tfrase_sf"/>
</dbReference>
<feature type="binding site" evidence="7">
    <location>
        <position position="150"/>
    </location>
    <ligand>
        <name>3-phosphoshikimate</name>
        <dbReference type="ChEBI" id="CHEBI:145989"/>
    </ligand>
</feature>
<feature type="active site" description="Proton acceptor" evidence="7">
    <location>
        <position position="297"/>
    </location>
</feature>
<dbReference type="PANTHER" id="PTHR21090">
    <property type="entry name" value="AROM/DEHYDROQUINATE SYNTHASE"/>
    <property type="match status" value="1"/>
</dbReference>
<dbReference type="InterPro" id="IPR013792">
    <property type="entry name" value="RNA3'P_cycl/enolpyr_Trfase_a/b"/>
</dbReference>
<accession>A0A1I1KT16</accession>
<dbReference type="InterPro" id="IPR001986">
    <property type="entry name" value="Enolpyruvate_Tfrase_dom"/>
</dbReference>
<dbReference type="Proteomes" id="UP000199514">
    <property type="component" value="Unassembled WGS sequence"/>
</dbReference>
<dbReference type="GO" id="GO:0008652">
    <property type="term" value="P:amino acid biosynthetic process"/>
    <property type="evidence" value="ECO:0007669"/>
    <property type="project" value="UniProtKB-KW"/>
</dbReference>
<feature type="binding site" evidence="7">
    <location>
        <position position="31"/>
    </location>
    <ligand>
        <name>3-phosphoshikimate</name>
        <dbReference type="ChEBI" id="CHEBI:145989"/>
    </ligand>
</feature>
<dbReference type="PIRSF" id="PIRSF000505">
    <property type="entry name" value="EPSPS"/>
    <property type="match status" value="1"/>
</dbReference>
<keyword evidence="4 7" id="KW-0808">Transferase</keyword>
<evidence type="ECO:0000313" key="10">
    <source>
        <dbReference type="Proteomes" id="UP000199514"/>
    </source>
</evidence>
<dbReference type="HAMAP" id="MF_00210">
    <property type="entry name" value="EPSP_synth"/>
    <property type="match status" value="1"/>
</dbReference>
<keyword evidence="7" id="KW-0963">Cytoplasm</keyword>
<dbReference type="AlphaFoldDB" id="A0A1I1KT16"/>
<dbReference type="PROSITE" id="PS00885">
    <property type="entry name" value="EPSP_SYNTHASE_2"/>
    <property type="match status" value="1"/>
</dbReference>
<dbReference type="CDD" id="cd01556">
    <property type="entry name" value="EPSP_synthase"/>
    <property type="match status" value="1"/>
</dbReference>
<feature type="binding site" evidence="7">
    <location>
        <position position="152"/>
    </location>
    <ligand>
        <name>phosphoenolpyruvate</name>
        <dbReference type="ChEBI" id="CHEBI:58702"/>
    </ligand>
</feature>
<dbReference type="InterPro" id="IPR006264">
    <property type="entry name" value="EPSP_synthase"/>
</dbReference>
<dbReference type="GO" id="GO:0005737">
    <property type="term" value="C:cytoplasm"/>
    <property type="evidence" value="ECO:0007669"/>
    <property type="project" value="UniProtKB-SubCell"/>
</dbReference>
<evidence type="ECO:0000256" key="5">
    <source>
        <dbReference type="ARBA" id="ARBA00023141"/>
    </source>
</evidence>
<comment type="similarity">
    <text evidence="2 7">Belongs to the EPSP synthase family.</text>
</comment>
<evidence type="ECO:0000256" key="4">
    <source>
        <dbReference type="ARBA" id="ARBA00022679"/>
    </source>
</evidence>
<dbReference type="GO" id="GO:0009423">
    <property type="term" value="P:chorismate biosynthetic process"/>
    <property type="evidence" value="ECO:0007669"/>
    <property type="project" value="UniProtKB-UniRule"/>
</dbReference>
<dbReference type="Pfam" id="PF00275">
    <property type="entry name" value="EPSP_synthase"/>
    <property type="match status" value="2"/>
</dbReference>
<proteinExistence type="inferred from homology"/>
<sequence>MKSSLLQTEPSLYKNLTGTVQLPSSKSESNRALIINALAGFKSTLQNLSEARDTQTLQRLLADTDAPVWDVLDAGTTMRFLTAYAALQGLHKQLTGTERMCQRPIGILVDALRVLGAQIEYKAAEGFPPIQITDFQYSGKNKIQIVGNVSSQYISALAMVAPLLPDGLTIELTGAVGSWPYIQMTLDLMSHFGIKLIVENQVIRIPAGRYNENTAFAVESDWSGASYWYSMAAFAQQANILLKGLKANSLQGDSQIVTFMQELGVQTYFEADGARLIKTHEPTDLATMTWDFTDCPDLAQTVVVLAAAKGYPISFTGLQSLRIKETDRIKALQQELETFGVKLTETSPSVFGLVGKWQAPPHLPLIHTYDDHRMAMAFAPVALRQAVRIEDIGVVAKSYPRFWDDLRSMGFRLSNL</sequence>
<feature type="binding site" evidence="7">
    <location>
        <position position="27"/>
    </location>
    <ligand>
        <name>3-phosphoshikimate</name>
        <dbReference type="ChEBI" id="CHEBI:145989"/>
    </ligand>
</feature>
<dbReference type="GO" id="GO:0009073">
    <property type="term" value="P:aromatic amino acid family biosynthetic process"/>
    <property type="evidence" value="ECO:0007669"/>
    <property type="project" value="UniProtKB-KW"/>
</dbReference>
<feature type="binding site" evidence="7">
    <location>
        <position position="324"/>
    </location>
    <ligand>
        <name>3-phosphoshikimate</name>
        <dbReference type="ChEBI" id="CHEBI:145989"/>
    </ligand>
</feature>
<comment type="pathway">
    <text evidence="1 7">Metabolic intermediate biosynthesis; chorismate biosynthesis; chorismate from D-erythrose 4-phosphate and phosphoenolpyruvate: step 6/7.</text>
</comment>
<feature type="binding site" evidence="7">
    <location>
        <position position="26"/>
    </location>
    <ligand>
        <name>phosphoenolpyruvate</name>
        <dbReference type="ChEBI" id="CHEBI:58702"/>
    </ligand>
</feature>
<dbReference type="UniPathway" id="UPA00053">
    <property type="reaction ID" value="UER00089"/>
</dbReference>